<evidence type="ECO:0000259" key="1">
    <source>
        <dbReference type="PROSITE" id="PS51523"/>
    </source>
</evidence>
<organism evidence="2 3">
    <name type="scientific">Digitaria exilis</name>
    <dbReference type="NCBI Taxonomy" id="1010633"/>
    <lineage>
        <taxon>Eukaryota</taxon>
        <taxon>Viridiplantae</taxon>
        <taxon>Streptophyta</taxon>
        <taxon>Embryophyta</taxon>
        <taxon>Tracheophyta</taxon>
        <taxon>Spermatophyta</taxon>
        <taxon>Magnoliopsida</taxon>
        <taxon>Liliopsida</taxon>
        <taxon>Poales</taxon>
        <taxon>Poaceae</taxon>
        <taxon>PACMAD clade</taxon>
        <taxon>Panicoideae</taxon>
        <taxon>Panicodae</taxon>
        <taxon>Paniceae</taxon>
        <taxon>Anthephorinae</taxon>
        <taxon>Digitaria</taxon>
    </lineage>
</organism>
<dbReference type="InterPro" id="IPR011676">
    <property type="entry name" value="DUF1618"/>
</dbReference>
<name>A0A835DYP1_9POAL</name>
<gene>
    <name evidence="2" type="ORF">HU200_063875</name>
</gene>
<evidence type="ECO:0000313" key="3">
    <source>
        <dbReference type="Proteomes" id="UP000636709"/>
    </source>
</evidence>
<accession>A0A835DYP1</accession>
<sequence length="160" mass="17452">MDIAHGVRGGAAKEHGVPVLDSAENRMFHTAMKTIAIGGEKGTVGWVDLWRGVLLCDVLSPERPPKLRDILLPLPARGSWEEFLNYPHPASTATSPLTIAGKQSMGGGGARFGGSRAHLFTDKLNLVIEQHQERPREIYRECMRIHAAKLGTYASHGCCE</sequence>
<comment type="caution">
    <text evidence="2">The sequence shown here is derived from an EMBL/GenBank/DDBJ whole genome shotgun (WGS) entry which is preliminary data.</text>
</comment>
<dbReference type="InterPro" id="IPR006456">
    <property type="entry name" value="ZF_HD_homeobox_Cys/His_dimer"/>
</dbReference>
<feature type="domain" description="ZF-HD dimerization-type" evidence="1">
    <location>
        <begin position="139"/>
        <end position="160"/>
    </location>
</feature>
<evidence type="ECO:0000313" key="2">
    <source>
        <dbReference type="EMBL" id="KAF8650505.1"/>
    </source>
</evidence>
<dbReference type="EMBL" id="JACEFO010002724">
    <property type="protein sequence ID" value="KAF8650505.1"/>
    <property type="molecule type" value="Genomic_DNA"/>
</dbReference>
<keyword evidence="3" id="KW-1185">Reference proteome</keyword>
<dbReference type="PANTHER" id="PTHR33074">
    <property type="entry name" value="EXPRESSED PROTEIN-RELATED"/>
    <property type="match status" value="1"/>
</dbReference>
<proteinExistence type="predicted"/>
<dbReference type="Pfam" id="PF07762">
    <property type="entry name" value="DUF1618"/>
    <property type="match status" value="1"/>
</dbReference>
<reference evidence="2" key="1">
    <citation type="submission" date="2020-07" db="EMBL/GenBank/DDBJ databases">
        <title>Genome sequence and genetic diversity analysis of an under-domesticated orphan crop, white fonio (Digitaria exilis).</title>
        <authorList>
            <person name="Bennetzen J.L."/>
            <person name="Chen S."/>
            <person name="Ma X."/>
            <person name="Wang X."/>
            <person name="Yssel A.E.J."/>
            <person name="Chaluvadi S.R."/>
            <person name="Johnson M."/>
            <person name="Gangashetty P."/>
            <person name="Hamidou F."/>
            <person name="Sanogo M.D."/>
            <person name="Zwaenepoel A."/>
            <person name="Wallace J."/>
            <person name="Van De Peer Y."/>
            <person name="Van Deynze A."/>
        </authorList>
    </citation>
    <scope>NUCLEOTIDE SEQUENCE</scope>
    <source>
        <tissue evidence="2">Leaves</tissue>
    </source>
</reference>
<dbReference type="PROSITE" id="PS51523">
    <property type="entry name" value="ZF_HD_DIMER"/>
    <property type="match status" value="1"/>
</dbReference>
<protein>
    <recommendedName>
        <fullName evidence="1">ZF-HD dimerization-type domain-containing protein</fullName>
    </recommendedName>
</protein>
<dbReference type="OrthoDB" id="603670at2759"/>
<dbReference type="Proteomes" id="UP000636709">
    <property type="component" value="Unassembled WGS sequence"/>
</dbReference>
<dbReference type="AlphaFoldDB" id="A0A835DYP1"/>